<dbReference type="PANTHER" id="PTHR47328:SF1">
    <property type="entry name" value="RUTC FAMILY PROTEIN YOAB"/>
    <property type="match status" value="1"/>
</dbReference>
<accession>A0A4P8IQX0</accession>
<evidence type="ECO:0000256" key="1">
    <source>
        <dbReference type="ARBA" id="ARBA00010552"/>
    </source>
</evidence>
<dbReference type="Proteomes" id="UP000298656">
    <property type="component" value="Chromosome 1"/>
</dbReference>
<reference evidence="2 3" key="1">
    <citation type="submission" date="2019-05" db="EMBL/GenBank/DDBJ databases">
        <title>Burkholderia sp. DHOD12, isolated from subtropical forest soil.</title>
        <authorList>
            <person name="Gao Z.-H."/>
            <person name="Qiu L.-H."/>
        </authorList>
    </citation>
    <scope>NUCLEOTIDE SEQUENCE [LARGE SCALE GENOMIC DNA]</scope>
    <source>
        <strain evidence="2 3">DHOD12</strain>
    </source>
</reference>
<dbReference type="InterPro" id="IPR019897">
    <property type="entry name" value="RidA_CS"/>
</dbReference>
<dbReference type="CDD" id="cd06150">
    <property type="entry name" value="YjgF_YER057c_UK114_like_2"/>
    <property type="match status" value="1"/>
</dbReference>
<comment type="similarity">
    <text evidence="1">Belongs to the RutC family.</text>
</comment>
<evidence type="ECO:0000313" key="3">
    <source>
        <dbReference type="Proteomes" id="UP000298656"/>
    </source>
</evidence>
<evidence type="ECO:0000313" key="2">
    <source>
        <dbReference type="EMBL" id="QCP50055.1"/>
    </source>
</evidence>
<dbReference type="AlphaFoldDB" id="A0A4P8IQX0"/>
<dbReference type="EMBL" id="CP040077">
    <property type="protein sequence ID" value="QCP50055.1"/>
    <property type="molecule type" value="Genomic_DNA"/>
</dbReference>
<dbReference type="RefSeq" id="WP_137332875.1">
    <property type="nucleotide sequence ID" value="NZ_CP040077.1"/>
</dbReference>
<proteinExistence type="inferred from homology"/>
<dbReference type="Gene3D" id="3.30.1330.40">
    <property type="entry name" value="RutC-like"/>
    <property type="match status" value="1"/>
</dbReference>
<protein>
    <submittedName>
        <fullName evidence="2">RidA family protein</fullName>
    </submittedName>
</protein>
<dbReference type="InterPro" id="IPR006175">
    <property type="entry name" value="YjgF/YER057c/UK114"/>
</dbReference>
<dbReference type="KEGG" id="tvl:FAZ95_13240"/>
<dbReference type="InterPro" id="IPR035959">
    <property type="entry name" value="RutC-like_sf"/>
</dbReference>
<sequence length="117" mass="12623">MAVIRHHVGARLSEIAIHNGTVYLAGQIADDTEQDISGQTREVLGHIDRLLAEANSDKSLLLSVQIYLSDMVDFSGMNAVWDGWVATGATPPRATVESKLANPKCLVEIVVVAAQRD</sequence>
<gene>
    <name evidence="2" type="ORF">FAZ95_13240</name>
</gene>
<dbReference type="PROSITE" id="PS01094">
    <property type="entry name" value="UPF0076"/>
    <property type="match status" value="1"/>
</dbReference>
<dbReference type="SUPFAM" id="SSF55298">
    <property type="entry name" value="YjgF-like"/>
    <property type="match status" value="1"/>
</dbReference>
<dbReference type="InterPro" id="IPR035709">
    <property type="entry name" value="YoaB-like"/>
</dbReference>
<name>A0A4P8IQX0_9BURK</name>
<dbReference type="PANTHER" id="PTHR47328">
    <property type="match status" value="1"/>
</dbReference>
<keyword evidence="3" id="KW-1185">Reference proteome</keyword>
<dbReference type="Pfam" id="PF01042">
    <property type="entry name" value="Ribonuc_L-PSP"/>
    <property type="match status" value="1"/>
</dbReference>
<organism evidence="2 3">
    <name type="scientific">Trinickia violacea</name>
    <dbReference type="NCBI Taxonomy" id="2571746"/>
    <lineage>
        <taxon>Bacteria</taxon>
        <taxon>Pseudomonadati</taxon>
        <taxon>Pseudomonadota</taxon>
        <taxon>Betaproteobacteria</taxon>
        <taxon>Burkholderiales</taxon>
        <taxon>Burkholderiaceae</taxon>
        <taxon>Trinickia</taxon>
    </lineage>
</organism>
<dbReference type="OrthoDB" id="6899345at2"/>